<dbReference type="STRING" id="1453999.AW06_003370"/>
<dbReference type="EMBL" id="CP058708">
    <property type="protein sequence ID" value="QLH48453.1"/>
    <property type="molecule type" value="Genomic_DNA"/>
</dbReference>
<dbReference type="KEGG" id="acog:HWD57_00595"/>
<sequence length="71" mass="8262">MGDQRTPLRQHGMIATSPGWRRHFWSRQDTEAPALVQSRDADELWPVVLAFWTTAVTNIPAFWTIRTGNRR</sequence>
<reference evidence="1 3" key="1">
    <citation type="submission" date="2014-02" db="EMBL/GenBank/DDBJ databases">
        <title>Expanding our view of genomic diversity in Candidatus Accumulibacter clades.</title>
        <authorList>
            <person name="Skennerton C.T."/>
            <person name="Barr J.J."/>
            <person name="Slater F.R."/>
            <person name="Bond P.L."/>
            <person name="Tyson G.W."/>
        </authorList>
    </citation>
    <scope>NUCLEOTIDE SEQUENCE [LARGE SCALE GENOMIC DNA]</scope>
    <source>
        <strain evidence="3">SK-02</strain>
    </source>
</reference>
<evidence type="ECO:0000313" key="4">
    <source>
        <dbReference type="Proteomes" id="UP000509684"/>
    </source>
</evidence>
<evidence type="ECO:0000313" key="3">
    <source>
        <dbReference type="Proteomes" id="UP000021315"/>
    </source>
</evidence>
<protein>
    <submittedName>
        <fullName evidence="1">Uncharacterized protein</fullName>
    </submittedName>
</protein>
<keyword evidence="3" id="KW-1185">Reference proteome</keyword>
<accession>A0A080MEJ5</accession>
<dbReference type="AlphaFoldDB" id="A0A080MEJ5"/>
<evidence type="ECO:0000313" key="2">
    <source>
        <dbReference type="EMBL" id="QLH48453.1"/>
    </source>
</evidence>
<reference evidence="2" key="3">
    <citation type="submission" date="2020-06" db="EMBL/GenBank/DDBJ databases">
        <authorList>
            <person name="Arumugam K."/>
            <person name="Besarab I."/>
            <person name="Haryono M."/>
            <person name="Bagci C."/>
            <person name="Beier S."/>
            <person name="Buchfink B."/>
            <person name="Gorska A."/>
            <person name="Qiu G."/>
            <person name="Huson D.H."/>
            <person name="Williams R.B."/>
        </authorList>
    </citation>
    <scope>NUCLEOTIDE SEQUENCE</scope>
    <source>
        <strain evidence="2">SSA1</strain>
    </source>
</reference>
<dbReference type="EMBL" id="JDST02000081">
    <property type="protein sequence ID" value="KFB75599.1"/>
    <property type="molecule type" value="Genomic_DNA"/>
</dbReference>
<dbReference type="RefSeq" id="WP_034951633.1">
    <property type="nucleotide sequence ID" value="NZ_JDST02000081.1"/>
</dbReference>
<dbReference type="Proteomes" id="UP000021315">
    <property type="component" value="Unassembled WGS sequence"/>
</dbReference>
<accession>A0A7D5N9P5</accession>
<organism evidence="1 3">
    <name type="scientific">Candidatus Accumulibacter cognatus</name>
    <dbReference type="NCBI Taxonomy" id="2954383"/>
    <lineage>
        <taxon>Bacteria</taxon>
        <taxon>Pseudomonadati</taxon>
        <taxon>Pseudomonadota</taxon>
        <taxon>Betaproteobacteria</taxon>
        <taxon>Candidatus Accumulibacter</taxon>
    </lineage>
</organism>
<gene>
    <name evidence="1" type="ORF">AW06_003370</name>
    <name evidence="2" type="ORF">HWD57_00595</name>
</gene>
<reference evidence="2 4" key="2">
    <citation type="journal article" date="2019" name="Microbiome">
        <title>Annotated bacterial chromosomes from frame-shift-corrected long-read metagenomic data.</title>
        <authorList>
            <person name="Arumugam K."/>
            <person name="Bagci C."/>
            <person name="Bessarab I."/>
            <person name="Beier S."/>
            <person name="Buchfink B."/>
            <person name="Gorska A."/>
            <person name="Qiu G."/>
            <person name="Huson D.H."/>
            <person name="Williams R.B.H."/>
        </authorList>
    </citation>
    <scope>NUCLEOTIDE SEQUENCE [LARGE SCALE GENOMIC DNA]</scope>
    <source>
        <strain evidence="2">SSA1</strain>
    </source>
</reference>
<proteinExistence type="predicted"/>
<dbReference type="Proteomes" id="UP000509684">
    <property type="component" value="Chromosome"/>
</dbReference>
<evidence type="ECO:0000313" key="1">
    <source>
        <dbReference type="EMBL" id="KFB75599.1"/>
    </source>
</evidence>
<name>A0A080MEJ5_9PROT</name>